<dbReference type="GO" id="GO:0042956">
    <property type="term" value="P:maltodextrin transmembrane transport"/>
    <property type="evidence" value="ECO:0007669"/>
    <property type="project" value="TreeGrafter"/>
</dbReference>
<gene>
    <name evidence="5" type="ORF">ATW55_00445</name>
</gene>
<sequence>MKKSIKAGFAVLTASALSLSGLAVQSSFAAVKHTAAPVTIVWYAGTISGNGLRADVISHFEKLYPNIHVKVVAEPNNTDTTRAQLISQISGGATSPDVYLGDVIWPGQFGSMHLALPLNKYLPKSFFNQFAPGLIAGASYKGNVYGSPWFQDSGFLYYRKDLLAKYHLPVPKTWEKLQQEAKFLLNKKAVKYGFVWQGASYEGLTCDWMEYLTDAGGHVFNAKGQPVMDSPAALHALNFMRGLITSGVSPRAVTTFTEPNTMNLFNAGQAAFLRNWDYAYTNSQTKGQSSVIGKVGVAPLPTFAGHGTAGYATIGGWDNYINPHTKHLAQDLLFVKYLASVQGETILATKASEIPTNNAVQHNPAVRRLNPVLSIVAEQHLIARPSQSPSYAKVSQAIYTNINAALSGQMSTANALKQANSQLASAQSSSSL</sequence>
<dbReference type="InterPro" id="IPR006059">
    <property type="entry name" value="SBP"/>
</dbReference>
<evidence type="ECO:0000256" key="3">
    <source>
        <dbReference type="ARBA" id="ARBA00022729"/>
    </source>
</evidence>
<feature type="signal peptide" evidence="4">
    <location>
        <begin position="1"/>
        <end position="29"/>
    </location>
</feature>
<dbReference type="AlphaFoldDB" id="A0A117SY87"/>
<proteinExistence type="inferred from homology"/>
<keyword evidence="2" id="KW-0813">Transport</keyword>
<dbReference type="GO" id="GO:0015768">
    <property type="term" value="P:maltose transport"/>
    <property type="evidence" value="ECO:0007669"/>
    <property type="project" value="TreeGrafter"/>
</dbReference>
<comment type="similarity">
    <text evidence="1">Belongs to the bacterial solute-binding protein 1 family.</text>
</comment>
<dbReference type="CDD" id="cd14750">
    <property type="entry name" value="PBP2_TMBP"/>
    <property type="match status" value="1"/>
</dbReference>
<organism evidence="5 6">
    <name type="scientific">Ferroacidibacillus organovorans</name>
    <dbReference type="NCBI Taxonomy" id="1765683"/>
    <lineage>
        <taxon>Bacteria</taxon>
        <taxon>Bacillati</taxon>
        <taxon>Bacillota</taxon>
        <taxon>Bacilli</taxon>
        <taxon>Bacillales</taxon>
        <taxon>Alicyclobacillaceae</taxon>
        <taxon>Ferroacidibacillus</taxon>
    </lineage>
</organism>
<evidence type="ECO:0000256" key="4">
    <source>
        <dbReference type="SAM" id="SignalP"/>
    </source>
</evidence>
<evidence type="ECO:0000313" key="6">
    <source>
        <dbReference type="Proteomes" id="UP000053557"/>
    </source>
</evidence>
<dbReference type="Pfam" id="PF01547">
    <property type="entry name" value="SBP_bac_1"/>
    <property type="match status" value="1"/>
</dbReference>
<reference evidence="5 6" key="1">
    <citation type="submission" date="2015-12" db="EMBL/GenBank/DDBJ databases">
        <title>Draft genome sequence of Acidibacillus ferrooxidans ITV001, isolated from a chalcopyrite acid mine drainage site in Brazil.</title>
        <authorList>
            <person name="Dall'Agnol H."/>
            <person name="Nancucheo I."/>
            <person name="Johnson B."/>
            <person name="Oliveira R."/>
            <person name="Leite L."/>
            <person name="Pylro V."/>
            <person name="Nunes G.L."/>
            <person name="Tzotzos G."/>
            <person name="Fernandes G.R."/>
            <person name="Dutra J."/>
            <person name="Orellana S.C."/>
            <person name="Oliveira G."/>
        </authorList>
    </citation>
    <scope>NUCLEOTIDE SEQUENCE [LARGE SCALE GENOMIC DNA]</scope>
    <source>
        <strain evidence="6">ITV01</strain>
    </source>
</reference>
<accession>A0A117SY87</accession>
<dbReference type="OrthoDB" id="9808332at2"/>
<evidence type="ECO:0000313" key="5">
    <source>
        <dbReference type="EMBL" id="KUO96588.1"/>
    </source>
</evidence>
<dbReference type="GO" id="GO:1901982">
    <property type="term" value="F:maltose binding"/>
    <property type="evidence" value="ECO:0007669"/>
    <property type="project" value="TreeGrafter"/>
</dbReference>
<dbReference type="SUPFAM" id="SSF53850">
    <property type="entry name" value="Periplasmic binding protein-like II"/>
    <property type="match status" value="1"/>
</dbReference>
<dbReference type="PANTHER" id="PTHR30061:SF50">
    <property type="entry name" value="MALTOSE_MALTODEXTRIN-BINDING PERIPLASMIC PROTEIN"/>
    <property type="match status" value="1"/>
</dbReference>
<dbReference type="Proteomes" id="UP000053557">
    <property type="component" value="Unassembled WGS sequence"/>
</dbReference>
<comment type="caution">
    <text evidence="5">The sequence shown here is derived from an EMBL/GenBank/DDBJ whole genome shotgun (WGS) entry which is preliminary data.</text>
</comment>
<feature type="chain" id="PRO_5007156490" evidence="4">
    <location>
        <begin position="30"/>
        <end position="432"/>
    </location>
</feature>
<name>A0A117SY87_9BACL</name>
<dbReference type="PANTHER" id="PTHR30061">
    <property type="entry name" value="MALTOSE-BINDING PERIPLASMIC PROTEIN"/>
    <property type="match status" value="1"/>
</dbReference>
<dbReference type="RefSeq" id="WP_067713364.1">
    <property type="nucleotide sequence ID" value="NZ_LPVJ01000011.1"/>
</dbReference>
<dbReference type="Gene3D" id="3.40.190.10">
    <property type="entry name" value="Periplasmic binding protein-like II"/>
    <property type="match status" value="2"/>
</dbReference>
<dbReference type="GO" id="GO:0055052">
    <property type="term" value="C:ATP-binding cassette (ABC) transporter complex, substrate-binding subunit-containing"/>
    <property type="evidence" value="ECO:0007669"/>
    <property type="project" value="TreeGrafter"/>
</dbReference>
<evidence type="ECO:0000256" key="1">
    <source>
        <dbReference type="ARBA" id="ARBA00008520"/>
    </source>
</evidence>
<keyword evidence="6" id="KW-1185">Reference proteome</keyword>
<evidence type="ECO:0000256" key="2">
    <source>
        <dbReference type="ARBA" id="ARBA00022448"/>
    </source>
</evidence>
<protein>
    <submittedName>
        <fullName evidence="5">Sugar ABC transporter substrate-binding protein</fullName>
    </submittedName>
</protein>
<dbReference type="EMBL" id="LPVJ01000011">
    <property type="protein sequence ID" value="KUO96588.1"/>
    <property type="molecule type" value="Genomic_DNA"/>
</dbReference>
<keyword evidence="3 4" id="KW-0732">Signal</keyword>